<proteinExistence type="predicted"/>
<organism evidence="1 2">
    <name type="scientific">Alkalimarinus alittae</name>
    <dbReference type="NCBI Taxonomy" id="2961619"/>
    <lineage>
        <taxon>Bacteria</taxon>
        <taxon>Pseudomonadati</taxon>
        <taxon>Pseudomonadota</taxon>
        <taxon>Gammaproteobacteria</taxon>
        <taxon>Alteromonadales</taxon>
        <taxon>Alteromonadaceae</taxon>
        <taxon>Alkalimarinus</taxon>
    </lineage>
</organism>
<accession>A0ABY6MX54</accession>
<evidence type="ECO:0000313" key="2">
    <source>
        <dbReference type="Proteomes" id="UP001163739"/>
    </source>
</evidence>
<sequence>MNDQHKPITLSVSQETVEFFLEVMDEAPVHSTKLKALAEDSELRKIIIERKDQPEIDINIDEL</sequence>
<evidence type="ECO:0000313" key="1">
    <source>
        <dbReference type="EMBL" id="UZE94382.1"/>
    </source>
</evidence>
<dbReference type="Proteomes" id="UP001163739">
    <property type="component" value="Chromosome"/>
</dbReference>
<name>A0ABY6MX54_9ALTE</name>
<reference evidence="1" key="1">
    <citation type="submission" date="2022-06" db="EMBL/GenBank/DDBJ databases">
        <title>Alkalimarinus sp. nov., isolated from gut of a Alitta virens.</title>
        <authorList>
            <person name="Yang A.I."/>
            <person name="Shin N.-R."/>
        </authorList>
    </citation>
    <scope>NUCLEOTIDE SEQUENCE</scope>
    <source>
        <strain evidence="1">A2M4</strain>
    </source>
</reference>
<dbReference type="RefSeq" id="WP_265045877.1">
    <property type="nucleotide sequence ID" value="NZ_CP100390.1"/>
</dbReference>
<dbReference type="EMBL" id="CP100390">
    <property type="protein sequence ID" value="UZE94382.1"/>
    <property type="molecule type" value="Genomic_DNA"/>
</dbReference>
<protein>
    <submittedName>
        <fullName evidence="1">Uncharacterized protein</fullName>
    </submittedName>
</protein>
<gene>
    <name evidence="1" type="ORF">NKI27_09765</name>
</gene>
<keyword evidence="2" id="KW-1185">Reference proteome</keyword>